<reference evidence="2 3" key="1">
    <citation type="journal article" date="2016" name="Nat. Commun.">
        <title>Thousands of microbial genomes shed light on interconnected biogeochemical processes in an aquifer system.</title>
        <authorList>
            <person name="Anantharaman K."/>
            <person name="Brown C.T."/>
            <person name="Hug L.A."/>
            <person name="Sharon I."/>
            <person name="Castelle C.J."/>
            <person name="Probst A.J."/>
            <person name="Thomas B.C."/>
            <person name="Singh A."/>
            <person name="Wilkins M.J."/>
            <person name="Karaoz U."/>
            <person name="Brodie E.L."/>
            <person name="Williams K.H."/>
            <person name="Hubbard S.S."/>
            <person name="Banfield J.F."/>
        </authorList>
    </citation>
    <scope>NUCLEOTIDE SEQUENCE [LARGE SCALE GENOMIC DNA]</scope>
</reference>
<evidence type="ECO:0000259" key="1">
    <source>
        <dbReference type="Pfam" id="PF00535"/>
    </source>
</evidence>
<name>A0A1F5EAJ0_9BACT</name>
<proteinExistence type="predicted"/>
<dbReference type="InterPro" id="IPR050834">
    <property type="entry name" value="Glycosyltransf_2"/>
</dbReference>
<dbReference type="STRING" id="1797472.A2215_03505"/>
<feature type="domain" description="Glycosyltransferase 2-like" evidence="1">
    <location>
        <begin position="5"/>
        <end position="150"/>
    </location>
</feature>
<dbReference type="Gene3D" id="3.90.550.10">
    <property type="entry name" value="Spore Coat Polysaccharide Biosynthesis Protein SpsA, Chain A"/>
    <property type="match status" value="1"/>
</dbReference>
<gene>
    <name evidence="2" type="ORF">A2215_03505</name>
</gene>
<protein>
    <recommendedName>
        <fullName evidence="1">Glycosyltransferase 2-like domain-containing protein</fullName>
    </recommendedName>
</protein>
<dbReference type="PANTHER" id="PTHR43685">
    <property type="entry name" value="GLYCOSYLTRANSFERASE"/>
    <property type="match status" value="1"/>
</dbReference>
<evidence type="ECO:0000313" key="2">
    <source>
        <dbReference type="EMBL" id="OGD64429.1"/>
    </source>
</evidence>
<dbReference type="EMBL" id="MEZY01000018">
    <property type="protein sequence ID" value="OGD64429.1"/>
    <property type="molecule type" value="Genomic_DNA"/>
</dbReference>
<dbReference type="PANTHER" id="PTHR43685:SF2">
    <property type="entry name" value="GLYCOSYLTRANSFERASE 2-LIKE DOMAIN-CONTAINING PROTEIN"/>
    <property type="match status" value="1"/>
</dbReference>
<sequence length="333" mass="38835">MINVSVIIPTYKRTQETLKCVDLLSKSTGLNEDLLMEILVFDSSPTSELEAMLNRFDEMLKINYLHTADQTLPGRARNIAVEKASNELIISLDSDIEFKRETAQGLISFMRNHPRVARATGVTKFSSGEKKGKKDRPTKWDRIYRKYDTNFIEGIYGRYEIFYKTAFQNINGYDEIFEFCGEGTDISVRFWRDGYPLAIAKDVLAYHNSEAPESLRRSVSDKMQKMYLSLFLVAYKYDVTDINKSLNFVYSHREREKAYGDTLEFHSVVSAAKSFEWIRNNYVEIEKSKKKIPNLFDFKPFDVFTDEYLINECLEKSKNKLNPLWERVFGENS</sequence>
<dbReference type="InterPro" id="IPR001173">
    <property type="entry name" value="Glyco_trans_2-like"/>
</dbReference>
<accession>A0A1F5EAJ0</accession>
<organism evidence="2 3">
    <name type="scientific">Candidatus Berkelbacteria bacterium RIFOXYA2_FULL_43_10</name>
    <dbReference type="NCBI Taxonomy" id="1797472"/>
    <lineage>
        <taxon>Bacteria</taxon>
        <taxon>Candidatus Berkelbacteria</taxon>
    </lineage>
</organism>
<dbReference type="SUPFAM" id="SSF53448">
    <property type="entry name" value="Nucleotide-diphospho-sugar transferases"/>
    <property type="match status" value="1"/>
</dbReference>
<dbReference type="Proteomes" id="UP000178583">
    <property type="component" value="Unassembled WGS sequence"/>
</dbReference>
<comment type="caution">
    <text evidence="2">The sequence shown here is derived from an EMBL/GenBank/DDBJ whole genome shotgun (WGS) entry which is preliminary data.</text>
</comment>
<evidence type="ECO:0000313" key="3">
    <source>
        <dbReference type="Proteomes" id="UP000178583"/>
    </source>
</evidence>
<dbReference type="InterPro" id="IPR029044">
    <property type="entry name" value="Nucleotide-diphossugar_trans"/>
</dbReference>
<dbReference type="AlphaFoldDB" id="A0A1F5EAJ0"/>
<dbReference type="Pfam" id="PF00535">
    <property type="entry name" value="Glycos_transf_2"/>
    <property type="match status" value="1"/>
</dbReference>